<sequence>MSFIPFETALGYPIDRSIWPPPMRQQYSLVKDAFLVCALEGVHPTELDWLGGQLCVAVGEEMDEEGIVQQASAILSSFTHPGQLTAPLVTIDQLCRAFPIFAKRGLCTKSLGSVAAKCWRWAWNEEAQYESREKRERILMDVIEICELHAVFLYPEILRCYEENYA</sequence>
<dbReference type="GeneID" id="37034948"/>
<evidence type="ECO:0000313" key="1">
    <source>
        <dbReference type="EMBL" id="PWN45000.1"/>
    </source>
</evidence>
<dbReference type="InParanoid" id="A0A316W515"/>
<dbReference type="Proteomes" id="UP000245783">
    <property type="component" value="Unassembled WGS sequence"/>
</dbReference>
<dbReference type="RefSeq" id="XP_025372160.1">
    <property type="nucleotide sequence ID" value="XM_025513078.1"/>
</dbReference>
<protein>
    <submittedName>
        <fullName evidence="1">Uncharacterized protein</fullName>
    </submittedName>
</protein>
<reference evidence="1 2" key="1">
    <citation type="journal article" date="2018" name="Mol. Biol. Evol.">
        <title>Broad Genomic Sampling Reveals a Smut Pathogenic Ancestry of the Fungal Clade Ustilaginomycotina.</title>
        <authorList>
            <person name="Kijpornyongpan T."/>
            <person name="Mondo S.J."/>
            <person name="Barry K."/>
            <person name="Sandor L."/>
            <person name="Lee J."/>
            <person name="Lipzen A."/>
            <person name="Pangilinan J."/>
            <person name="LaButti K."/>
            <person name="Hainaut M."/>
            <person name="Henrissat B."/>
            <person name="Grigoriev I.V."/>
            <person name="Spatafora J.W."/>
            <person name="Aime M.C."/>
        </authorList>
    </citation>
    <scope>NUCLEOTIDE SEQUENCE [LARGE SCALE GENOMIC DNA]</scope>
    <source>
        <strain evidence="1 2">MCA 4658</strain>
    </source>
</reference>
<name>A0A316W515_9BASI</name>
<dbReference type="AlphaFoldDB" id="A0A316W515"/>
<keyword evidence="2" id="KW-1185">Reference proteome</keyword>
<proteinExistence type="predicted"/>
<accession>A0A316W515</accession>
<organism evidence="1 2">
    <name type="scientific">Ceraceosorus guamensis</name>
    <dbReference type="NCBI Taxonomy" id="1522189"/>
    <lineage>
        <taxon>Eukaryota</taxon>
        <taxon>Fungi</taxon>
        <taxon>Dikarya</taxon>
        <taxon>Basidiomycota</taxon>
        <taxon>Ustilaginomycotina</taxon>
        <taxon>Exobasidiomycetes</taxon>
        <taxon>Ceraceosorales</taxon>
        <taxon>Ceraceosoraceae</taxon>
        <taxon>Ceraceosorus</taxon>
    </lineage>
</organism>
<dbReference type="EMBL" id="KZ819357">
    <property type="protein sequence ID" value="PWN45000.1"/>
    <property type="molecule type" value="Genomic_DNA"/>
</dbReference>
<evidence type="ECO:0000313" key="2">
    <source>
        <dbReference type="Proteomes" id="UP000245783"/>
    </source>
</evidence>
<gene>
    <name evidence="1" type="ORF">IE81DRAFT_320594</name>
</gene>